<dbReference type="Proteomes" id="UP000729402">
    <property type="component" value="Unassembled WGS sequence"/>
</dbReference>
<dbReference type="OrthoDB" id="691258at2759"/>
<accession>A0A8J5VDS0</accession>
<reference evidence="3" key="1">
    <citation type="journal article" date="2021" name="bioRxiv">
        <title>Whole Genome Assembly and Annotation of Northern Wild Rice, Zizania palustris L., Supports a Whole Genome Duplication in the Zizania Genus.</title>
        <authorList>
            <person name="Haas M."/>
            <person name="Kono T."/>
            <person name="Macchietto M."/>
            <person name="Millas R."/>
            <person name="McGilp L."/>
            <person name="Shao M."/>
            <person name="Duquette J."/>
            <person name="Hirsch C.N."/>
            <person name="Kimball J."/>
        </authorList>
    </citation>
    <scope>NUCLEOTIDE SEQUENCE</scope>
    <source>
        <tissue evidence="3">Fresh leaf tissue</tissue>
    </source>
</reference>
<gene>
    <name evidence="3" type="ORF">GUJ93_ZPchr0001g32656</name>
</gene>
<dbReference type="EMBL" id="JAAALK010000288">
    <property type="protein sequence ID" value="KAG8055861.1"/>
    <property type="molecule type" value="Genomic_DNA"/>
</dbReference>
<feature type="compositionally biased region" description="Basic and acidic residues" evidence="1">
    <location>
        <begin position="68"/>
        <end position="101"/>
    </location>
</feature>
<keyword evidence="4" id="KW-1185">Reference proteome</keyword>
<dbReference type="PANTHER" id="PTHR46932:SF12">
    <property type="entry name" value="HEAVY METAL-ASSOCIATED ISOPRENYLATED PLANT PROTEIN 47"/>
    <property type="match status" value="1"/>
</dbReference>
<dbReference type="InterPro" id="IPR042885">
    <property type="entry name" value="HIPP47/16"/>
</dbReference>
<name>A0A8J5VDS0_ZIZPA</name>
<feature type="region of interest" description="Disordered" evidence="1">
    <location>
        <begin position="67"/>
        <end position="101"/>
    </location>
</feature>
<dbReference type="PANTHER" id="PTHR46932">
    <property type="entry name" value="HEAVY METAL-ASSOCIATED ISOPRENYLATED PLANT PROTEIN 47"/>
    <property type="match status" value="1"/>
</dbReference>
<proteinExistence type="predicted"/>
<feature type="domain" description="HMA" evidence="2">
    <location>
        <begin position="1"/>
        <end position="63"/>
    </location>
</feature>
<dbReference type="Pfam" id="PF00403">
    <property type="entry name" value="HMA"/>
    <property type="match status" value="1"/>
</dbReference>
<protein>
    <recommendedName>
        <fullName evidence="2">HMA domain-containing protein</fullName>
    </recommendedName>
</protein>
<evidence type="ECO:0000259" key="2">
    <source>
        <dbReference type="PROSITE" id="PS50846"/>
    </source>
</evidence>
<dbReference type="InterPro" id="IPR006121">
    <property type="entry name" value="HMA_dom"/>
</dbReference>
<evidence type="ECO:0000256" key="1">
    <source>
        <dbReference type="SAM" id="MobiDB-lite"/>
    </source>
</evidence>
<sequence>MKVVLKVPITCKKCKSCILQIVSHIKGIKSLTFDDEKNTLTVVGEVDVVVIVDKLRKAKYTVVVETVSDEKKEAEEKKKDEEEKKKKEDEEKKKKEEEEKKKKLCEEIKHCAELKQCCKSCRPFFVPVEPQPSPCTIL</sequence>
<comment type="caution">
    <text evidence="3">The sequence shown here is derived from an EMBL/GenBank/DDBJ whole genome shotgun (WGS) entry which is preliminary data.</text>
</comment>
<dbReference type="GO" id="GO:0046872">
    <property type="term" value="F:metal ion binding"/>
    <property type="evidence" value="ECO:0007669"/>
    <property type="project" value="InterPro"/>
</dbReference>
<reference evidence="3" key="2">
    <citation type="submission" date="2021-02" db="EMBL/GenBank/DDBJ databases">
        <authorList>
            <person name="Kimball J.A."/>
            <person name="Haas M.W."/>
            <person name="Macchietto M."/>
            <person name="Kono T."/>
            <person name="Duquette J."/>
            <person name="Shao M."/>
        </authorList>
    </citation>
    <scope>NUCLEOTIDE SEQUENCE</scope>
    <source>
        <tissue evidence="3">Fresh leaf tissue</tissue>
    </source>
</reference>
<dbReference type="PROSITE" id="PS50846">
    <property type="entry name" value="HMA_2"/>
    <property type="match status" value="1"/>
</dbReference>
<evidence type="ECO:0000313" key="3">
    <source>
        <dbReference type="EMBL" id="KAG8055861.1"/>
    </source>
</evidence>
<evidence type="ECO:0000313" key="4">
    <source>
        <dbReference type="Proteomes" id="UP000729402"/>
    </source>
</evidence>
<dbReference type="AlphaFoldDB" id="A0A8J5VDS0"/>
<organism evidence="3 4">
    <name type="scientific">Zizania palustris</name>
    <name type="common">Northern wild rice</name>
    <dbReference type="NCBI Taxonomy" id="103762"/>
    <lineage>
        <taxon>Eukaryota</taxon>
        <taxon>Viridiplantae</taxon>
        <taxon>Streptophyta</taxon>
        <taxon>Embryophyta</taxon>
        <taxon>Tracheophyta</taxon>
        <taxon>Spermatophyta</taxon>
        <taxon>Magnoliopsida</taxon>
        <taxon>Liliopsida</taxon>
        <taxon>Poales</taxon>
        <taxon>Poaceae</taxon>
        <taxon>BOP clade</taxon>
        <taxon>Oryzoideae</taxon>
        <taxon>Oryzeae</taxon>
        <taxon>Zizaniinae</taxon>
        <taxon>Zizania</taxon>
    </lineage>
</organism>